<name>A0A2H0W789_9BACT</name>
<proteinExistence type="predicted"/>
<gene>
    <name evidence="1" type="ORF">COT80_00785</name>
</gene>
<protein>
    <recommendedName>
        <fullName evidence="3">Phosphoribosylanthranilate isomerase</fullName>
    </recommendedName>
</protein>
<accession>A0A2H0W789</accession>
<evidence type="ECO:0008006" key="3">
    <source>
        <dbReference type="Google" id="ProtNLM"/>
    </source>
</evidence>
<dbReference type="EMBL" id="PEZY01000004">
    <property type="protein sequence ID" value="PIS06461.1"/>
    <property type="molecule type" value="Genomic_DNA"/>
</dbReference>
<organism evidence="1 2">
    <name type="scientific">Candidatus Buchananbacteria bacterium CG10_big_fil_rev_8_21_14_0_10_33_19</name>
    <dbReference type="NCBI Taxonomy" id="1974525"/>
    <lineage>
        <taxon>Bacteria</taxon>
        <taxon>Candidatus Buchananiibacteriota</taxon>
    </lineage>
</organism>
<comment type="caution">
    <text evidence="1">The sequence shown here is derived from an EMBL/GenBank/DDBJ whole genome shotgun (WGS) entry which is preliminary data.</text>
</comment>
<sequence>MEKLYKEFTNLAKNLNSIGIIPVLYGSLGLSKLINQDLNSQDIDVLIPENFLKKEWDQLKIFIEKLGYDLIDLHEHEFNKNGITIAFASEEDLLPFADIDYTKLEVIQDMGNYKTLRIDDYLKVYEKSLIDGYRKIKNDNKDQIKIEIIKENLK</sequence>
<dbReference type="AlphaFoldDB" id="A0A2H0W789"/>
<evidence type="ECO:0000313" key="1">
    <source>
        <dbReference type="EMBL" id="PIS06461.1"/>
    </source>
</evidence>
<dbReference type="Proteomes" id="UP000229056">
    <property type="component" value="Unassembled WGS sequence"/>
</dbReference>
<reference evidence="2" key="1">
    <citation type="submission" date="2017-09" db="EMBL/GenBank/DDBJ databases">
        <title>Depth-based differentiation of microbial function through sediment-hosted aquifers and enrichment of novel symbionts in the deep terrestrial subsurface.</title>
        <authorList>
            <person name="Probst A.J."/>
            <person name="Ladd B."/>
            <person name="Jarett J.K."/>
            <person name="Geller-Mcgrath D.E."/>
            <person name="Sieber C.M.K."/>
            <person name="Emerson J.B."/>
            <person name="Anantharaman K."/>
            <person name="Thomas B.C."/>
            <person name="Malmstrom R."/>
            <person name="Stieglmeier M."/>
            <person name="Klingl A."/>
            <person name="Woyke T."/>
            <person name="Ryan C.M."/>
            <person name="Banfield J.F."/>
        </authorList>
    </citation>
    <scope>NUCLEOTIDE SEQUENCE [LARGE SCALE GENOMIC DNA]</scope>
</reference>
<evidence type="ECO:0000313" key="2">
    <source>
        <dbReference type="Proteomes" id="UP000229056"/>
    </source>
</evidence>